<dbReference type="RefSeq" id="WP_014458536.1">
    <property type="nucleotide sequence ID" value="NC_017138.1"/>
</dbReference>
<proteinExistence type="predicted"/>
<evidence type="ECO:0000313" key="1">
    <source>
        <dbReference type="EMBL" id="AEN88051.1"/>
    </source>
</evidence>
<dbReference type="EMBL" id="CP003017">
    <property type="protein sequence ID" value="AEN88051.1"/>
    <property type="molecule type" value="Genomic_DNA"/>
</dbReference>
<dbReference type="AlphaFoldDB" id="A0A8D3WWP0"/>
<reference evidence="1 2" key="1">
    <citation type="journal article" date="2011" name="J. Bacteriol.">
        <title>Complete genome sequence of the industrial strain Bacillus megaterium WSH-002.</title>
        <authorList>
            <person name="Liu L."/>
            <person name="Li Y."/>
            <person name="Zhang J."/>
            <person name="Zou W."/>
            <person name="Zhou Z."/>
            <person name="Liu J."/>
            <person name="Li X."/>
            <person name="Wang L."/>
            <person name="Chen J."/>
        </authorList>
    </citation>
    <scope>NUCLEOTIDE SEQUENCE [LARGE SCALE GENOMIC DNA]</scope>
    <source>
        <strain evidence="1 2">WSH-002</strain>
    </source>
</reference>
<protein>
    <submittedName>
        <fullName evidence="1">Threonine dehydratase</fullName>
    </submittedName>
</protein>
<sequence>MEFSLQSHESAVPCEVTADEENGRYMLRKADTSGEVFNTPSELIQWIEANWSAEQFVSTAAFHEMMKQLKSIQKEMET</sequence>
<dbReference type="KEGG" id="bmh:BMWSH_1167"/>
<gene>
    <name evidence="1" type="ORF">BMWSH_1167</name>
</gene>
<evidence type="ECO:0000313" key="2">
    <source>
        <dbReference type="Proteomes" id="UP000001283"/>
    </source>
</evidence>
<name>A0A8D3WWP0_PRIMW</name>
<dbReference type="Proteomes" id="UP000001283">
    <property type="component" value="Chromosome"/>
</dbReference>
<accession>A0A8D3WWP0</accession>
<organism evidence="1 2">
    <name type="scientific">Priestia megaterium (strain WSH-002)</name>
    <name type="common">Bacillus megaterium</name>
    <dbReference type="NCBI Taxonomy" id="1006007"/>
    <lineage>
        <taxon>Bacteria</taxon>
        <taxon>Bacillati</taxon>
        <taxon>Bacillota</taxon>
        <taxon>Bacilli</taxon>
        <taxon>Bacillales</taxon>
        <taxon>Bacillaceae</taxon>
        <taxon>Priestia</taxon>
    </lineage>
</organism>